<reference evidence="1 2" key="1">
    <citation type="submission" date="2016-03" db="EMBL/GenBank/DDBJ databases">
        <title>EvidentialGene: Evidence-directed Construction of Genes on Genomes.</title>
        <authorList>
            <person name="Gilbert D.G."/>
            <person name="Choi J.-H."/>
            <person name="Mockaitis K."/>
            <person name="Colbourne J."/>
            <person name="Pfrender M."/>
        </authorList>
    </citation>
    <scope>NUCLEOTIDE SEQUENCE [LARGE SCALE GENOMIC DNA]</scope>
    <source>
        <strain evidence="1 2">Xinb3</strain>
        <tissue evidence="1">Complete organism</tissue>
    </source>
</reference>
<comment type="caution">
    <text evidence="1">The sequence shown here is derived from an EMBL/GenBank/DDBJ whole genome shotgun (WGS) entry which is preliminary data.</text>
</comment>
<dbReference type="EMBL" id="LRGB01004546">
    <property type="protein sequence ID" value="KZS02373.1"/>
    <property type="molecule type" value="Genomic_DNA"/>
</dbReference>
<proteinExistence type="predicted"/>
<evidence type="ECO:0000313" key="2">
    <source>
        <dbReference type="Proteomes" id="UP000076858"/>
    </source>
</evidence>
<organism evidence="1 2">
    <name type="scientific">Daphnia magna</name>
    <dbReference type="NCBI Taxonomy" id="35525"/>
    <lineage>
        <taxon>Eukaryota</taxon>
        <taxon>Metazoa</taxon>
        <taxon>Ecdysozoa</taxon>
        <taxon>Arthropoda</taxon>
        <taxon>Crustacea</taxon>
        <taxon>Branchiopoda</taxon>
        <taxon>Diplostraca</taxon>
        <taxon>Cladocera</taxon>
        <taxon>Anomopoda</taxon>
        <taxon>Daphniidae</taxon>
        <taxon>Daphnia</taxon>
    </lineage>
</organism>
<evidence type="ECO:0000313" key="1">
    <source>
        <dbReference type="EMBL" id="KZS02373.1"/>
    </source>
</evidence>
<keyword evidence="2" id="KW-1185">Reference proteome</keyword>
<name>A0A164JI63_9CRUS</name>
<gene>
    <name evidence="1" type="ORF">APZ42_000611</name>
</gene>
<protein>
    <submittedName>
        <fullName evidence="1">Uncharacterized protein</fullName>
    </submittedName>
</protein>
<dbReference type="AlphaFoldDB" id="A0A164JI63"/>
<dbReference type="Proteomes" id="UP000076858">
    <property type="component" value="Unassembled WGS sequence"/>
</dbReference>
<sequence>MRERASMPVLTLRYGCNGETRHPSEMVMLLPPIALALNGRKSRTMKNPGGVE</sequence>
<accession>A0A164JI63</accession>